<dbReference type="InterPro" id="IPR018247">
    <property type="entry name" value="EF_Hand_1_Ca_BS"/>
</dbReference>
<feature type="domain" description="EF-hand" evidence="10">
    <location>
        <begin position="309"/>
        <end position="344"/>
    </location>
</feature>
<evidence type="ECO:0000256" key="4">
    <source>
        <dbReference type="ARBA" id="ARBA00022837"/>
    </source>
</evidence>
<dbReference type="GO" id="GO:0022841">
    <property type="term" value="F:potassium ion leak channel activity"/>
    <property type="evidence" value="ECO:0007669"/>
    <property type="project" value="TreeGrafter"/>
</dbReference>
<dbReference type="GO" id="GO:0005509">
    <property type="term" value="F:calcium ion binding"/>
    <property type="evidence" value="ECO:0007669"/>
    <property type="project" value="InterPro"/>
</dbReference>
<evidence type="ECO:0000256" key="1">
    <source>
        <dbReference type="ARBA" id="ARBA00004141"/>
    </source>
</evidence>
<feature type="transmembrane region" description="Helical" evidence="9">
    <location>
        <begin position="180"/>
        <end position="199"/>
    </location>
</feature>
<dbReference type="PROSITE" id="PS50222">
    <property type="entry name" value="EF_HAND_2"/>
    <property type="match status" value="1"/>
</dbReference>
<evidence type="ECO:0000313" key="11">
    <source>
        <dbReference type="EMBL" id="CAD8424796.1"/>
    </source>
</evidence>
<keyword evidence="6" id="KW-0406">Ion transport</keyword>
<dbReference type="PANTHER" id="PTHR11003">
    <property type="entry name" value="POTASSIUM CHANNEL, SUBFAMILY K"/>
    <property type="match status" value="1"/>
</dbReference>
<evidence type="ECO:0000256" key="5">
    <source>
        <dbReference type="ARBA" id="ARBA00022989"/>
    </source>
</evidence>
<organism evidence="11">
    <name type="scientific">Proboscia inermis</name>
    <dbReference type="NCBI Taxonomy" id="420281"/>
    <lineage>
        <taxon>Eukaryota</taxon>
        <taxon>Sar</taxon>
        <taxon>Stramenopiles</taxon>
        <taxon>Ochrophyta</taxon>
        <taxon>Bacillariophyta</taxon>
        <taxon>Coscinodiscophyceae</taxon>
        <taxon>Rhizosoleniophycidae</taxon>
        <taxon>Rhizosoleniales</taxon>
        <taxon>Rhizosoleniaceae</taxon>
        <taxon>Proboscia</taxon>
    </lineage>
</organism>
<dbReference type="PANTHER" id="PTHR11003:SF291">
    <property type="entry name" value="IP11374P"/>
    <property type="match status" value="1"/>
</dbReference>
<evidence type="ECO:0000256" key="8">
    <source>
        <dbReference type="ARBA" id="ARBA00023303"/>
    </source>
</evidence>
<dbReference type="Gene3D" id="1.10.238.10">
    <property type="entry name" value="EF-hand"/>
    <property type="match status" value="1"/>
</dbReference>
<evidence type="ECO:0000256" key="3">
    <source>
        <dbReference type="ARBA" id="ARBA00022692"/>
    </source>
</evidence>
<dbReference type="InterPro" id="IPR003280">
    <property type="entry name" value="2pore_dom_K_chnl"/>
</dbReference>
<keyword evidence="5 9" id="KW-1133">Transmembrane helix</keyword>
<name>A0A7S0GHN3_9STRA</name>
<dbReference type="InterPro" id="IPR002048">
    <property type="entry name" value="EF_hand_dom"/>
</dbReference>
<evidence type="ECO:0000256" key="9">
    <source>
        <dbReference type="SAM" id="Phobius"/>
    </source>
</evidence>
<dbReference type="InterPro" id="IPR013099">
    <property type="entry name" value="K_chnl_dom"/>
</dbReference>
<sequence>MVTISSENQQLSATENQKLIAESPQTKSKYESIANEIDADGSDDSDDKWFFNNFEYTVKECLFAIAAYIAIGTLAFSYVFEKWPVVDSMYFSVVTFTTIGYGDFHPTTDAGRLFTCFWAISGVSILGIALGVVGHNIIEANVTSLEEKRKDAEKHTLETFGTAEQVDEMVESSALSTTTIIRYVFVAAFLIGGASLMAVDQGWDWTEAVYYFVITSATVGYGDLTPQTERLRLFAVVYILVAVSTMGEFLGAISSAIVEKRQNHFFSSLMEHEFNFNDLKIMDIDDDGEVSELEFVIFMLKSMRKVDEELLLDLRARFKELDVTGDGSLSIEDLLEDARIKNSVP</sequence>
<dbReference type="GO" id="GO:0015271">
    <property type="term" value="F:outward rectifier potassium channel activity"/>
    <property type="evidence" value="ECO:0007669"/>
    <property type="project" value="TreeGrafter"/>
</dbReference>
<feature type="transmembrane region" description="Helical" evidence="9">
    <location>
        <begin position="61"/>
        <end position="80"/>
    </location>
</feature>
<dbReference type="SUPFAM" id="SSF47473">
    <property type="entry name" value="EF-hand"/>
    <property type="match status" value="1"/>
</dbReference>
<dbReference type="AlphaFoldDB" id="A0A7S0GHN3"/>
<dbReference type="GO" id="GO:0005737">
    <property type="term" value="C:cytoplasm"/>
    <property type="evidence" value="ECO:0007669"/>
    <property type="project" value="UniProtKB-ARBA"/>
</dbReference>
<gene>
    <name evidence="11" type="ORF">PINE0816_LOCUS20956</name>
</gene>
<evidence type="ECO:0000256" key="6">
    <source>
        <dbReference type="ARBA" id="ARBA00023065"/>
    </source>
</evidence>
<protein>
    <recommendedName>
        <fullName evidence="10">EF-hand domain-containing protein</fullName>
    </recommendedName>
</protein>
<accession>A0A7S0GHN3</accession>
<dbReference type="InterPro" id="IPR011992">
    <property type="entry name" value="EF-hand-dom_pair"/>
</dbReference>
<evidence type="ECO:0000259" key="10">
    <source>
        <dbReference type="PROSITE" id="PS50222"/>
    </source>
</evidence>
<keyword evidence="7 9" id="KW-0472">Membrane</keyword>
<evidence type="ECO:0000256" key="2">
    <source>
        <dbReference type="ARBA" id="ARBA00022448"/>
    </source>
</evidence>
<feature type="transmembrane region" description="Helical" evidence="9">
    <location>
        <begin position="116"/>
        <end position="138"/>
    </location>
</feature>
<dbReference type="Pfam" id="PF07885">
    <property type="entry name" value="Ion_trans_2"/>
    <property type="match status" value="2"/>
</dbReference>
<dbReference type="EMBL" id="HBEL01044974">
    <property type="protein sequence ID" value="CAD8424796.1"/>
    <property type="molecule type" value="Transcribed_RNA"/>
</dbReference>
<dbReference type="PRINTS" id="PR01333">
    <property type="entry name" value="2POREKCHANEL"/>
</dbReference>
<dbReference type="SUPFAM" id="SSF81324">
    <property type="entry name" value="Voltage-gated potassium channels"/>
    <property type="match status" value="2"/>
</dbReference>
<dbReference type="GO" id="GO:0005886">
    <property type="term" value="C:plasma membrane"/>
    <property type="evidence" value="ECO:0007669"/>
    <property type="project" value="TreeGrafter"/>
</dbReference>
<dbReference type="PROSITE" id="PS00018">
    <property type="entry name" value="EF_HAND_1"/>
    <property type="match status" value="1"/>
</dbReference>
<evidence type="ECO:0000256" key="7">
    <source>
        <dbReference type="ARBA" id="ARBA00023136"/>
    </source>
</evidence>
<reference evidence="11" key="1">
    <citation type="submission" date="2021-01" db="EMBL/GenBank/DDBJ databases">
        <authorList>
            <person name="Corre E."/>
            <person name="Pelletier E."/>
            <person name="Niang G."/>
            <person name="Scheremetjew M."/>
            <person name="Finn R."/>
            <person name="Kale V."/>
            <person name="Holt S."/>
            <person name="Cochrane G."/>
            <person name="Meng A."/>
            <person name="Brown T."/>
            <person name="Cohen L."/>
        </authorList>
    </citation>
    <scope>NUCLEOTIDE SEQUENCE</scope>
    <source>
        <strain evidence="11">CCAP1064/1</strain>
    </source>
</reference>
<feature type="transmembrane region" description="Helical" evidence="9">
    <location>
        <begin position="236"/>
        <end position="258"/>
    </location>
</feature>
<keyword evidence="3 9" id="KW-0812">Transmembrane</keyword>
<dbReference type="GO" id="GO:0030322">
    <property type="term" value="P:stabilization of membrane potential"/>
    <property type="evidence" value="ECO:0007669"/>
    <property type="project" value="TreeGrafter"/>
</dbReference>
<comment type="subcellular location">
    <subcellularLocation>
        <location evidence="1">Membrane</location>
        <topology evidence="1">Multi-pass membrane protein</topology>
    </subcellularLocation>
</comment>
<proteinExistence type="predicted"/>
<keyword evidence="4" id="KW-0106">Calcium</keyword>
<dbReference type="Gene3D" id="1.10.287.70">
    <property type="match status" value="2"/>
</dbReference>
<keyword evidence="2" id="KW-0813">Transport</keyword>
<keyword evidence="8" id="KW-0407">Ion channel</keyword>